<keyword evidence="2" id="KW-1185">Reference proteome</keyword>
<protein>
    <submittedName>
        <fullName evidence="1">Uncharacterized protein</fullName>
    </submittedName>
</protein>
<dbReference type="Proteomes" id="UP000747399">
    <property type="component" value="Unassembled WGS sequence"/>
</dbReference>
<comment type="caution">
    <text evidence="1">The sequence shown here is derived from an EMBL/GenBank/DDBJ whole genome shotgun (WGS) entry which is preliminary data.</text>
</comment>
<evidence type="ECO:0000313" key="2">
    <source>
        <dbReference type="Proteomes" id="UP000747399"/>
    </source>
</evidence>
<dbReference type="AlphaFoldDB" id="A0A8J4B1D4"/>
<reference evidence="1" key="1">
    <citation type="journal article" date="2021" name="Proc. Natl. Acad. Sci. U.S.A.">
        <title>Three genomes in the algal genus Volvox reveal the fate of a haploid sex-determining region after a transition to homothallism.</title>
        <authorList>
            <person name="Yamamoto K."/>
            <person name="Hamaji T."/>
            <person name="Kawai-Toyooka H."/>
            <person name="Matsuzaki R."/>
            <person name="Takahashi F."/>
            <person name="Nishimura Y."/>
            <person name="Kawachi M."/>
            <person name="Noguchi H."/>
            <person name="Minakuchi Y."/>
            <person name="Umen J.G."/>
            <person name="Toyoda A."/>
            <person name="Nozaki H."/>
        </authorList>
    </citation>
    <scope>NUCLEOTIDE SEQUENCE</scope>
    <source>
        <strain evidence="1">NIES-3780</strain>
    </source>
</reference>
<sequence length="239" mass="24648">AANRCSRGGGVSGALHCRRLTCPGGCLTSPLQPTFLSADTVSSGVQEGAPPLAAAAAADPRVVAGLAAVPPGCDTTATPTPGATNGRAGRASGCGEPTGGTNTGSCPVHGQIAPEYGQKQSSNASAVAPFNTQKPYLPTISVRADKQTVQKPGLLKTGLLAPLFLPSSTHSLLRPRPPPLLTSARLTQPQRLASGVLELGGRARKVLFKRRAVAADCVYRRRDEEHSRPKANVHHHAPR</sequence>
<gene>
    <name evidence="1" type="ORF">Vafri_7697</name>
</gene>
<feature type="non-terminal residue" evidence="1">
    <location>
        <position position="239"/>
    </location>
</feature>
<evidence type="ECO:0000313" key="1">
    <source>
        <dbReference type="EMBL" id="GIL51765.1"/>
    </source>
</evidence>
<accession>A0A8J4B1D4</accession>
<feature type="non-terminal residue" evidence="1">
    <location>
        <position position="1"/>
    </location>
</feature>
<organism evidence="1 2">
    <name type="scientific">Volvox africanus</name>
    <dbReference type="NCBI Taxonomy" id="51714"/>
    <lineage>
        <taxon>Eukaryota</taxon>
        <taxon>Viridiplantae</taxon>
        <taxon>Chlorophyta</taxon>
        <taxon>core chlorophytes</taxon>
        <taxon>Chlorophyceae</taxon>
        <taxon>CS clade</taxon>
        <taxon>Chlamydomonadales</taxon>
        <taxon>Volvocaceae</taxon>
        <taxon>Volvox</taxon>
    </lineage>
</organism>
<proteinExistence type="predicted"/>
<dbReference type="EMBL" id="BNCO01000011">
    <property type="protein sequence ID" value="GIL51765.1"/>
    <property type="molecule type" value="Genomic_DNA"/>
</dbReference>
<name>A0A8J4B1D4_9CHLO</name>